<reference evidence="1" key="1">
    <citation type="submission" date="2021-05" db="EMBL/GenBank/DDBJ databases">
        <authorList>
            <person name="Pan Q."/>
            <person name="Jouanno E."/>
            <person name="Zahm M."/>
            <person name="Klopp C."/>
            <person name="Cabau C."/>
            <person name="Louis A."/>
            <person name="Berthelot C."/>
            <person name="Parey E."/>
            <person name="Roest Crollius H."/>
            <person name="Montfort J."/>
            <person name="Robinson-Rechavi M."/>
            <person name="Bouchez O."/>
            <person name="Lampietro C."/>
            <person name="Lopez Roques C."/>
            <person name="Donnadieu C."/>
            <person name="Postlethwait J."/>
            <person name="Bobe J."/>
            <person name="Dillon D."/>
            <person name="Chandos A."/>
            <person name="von Hippel F."/>
            <person name="Guiguen Y."/>
        </authorList>
    </citation>
    <scope>NUCLEOTIDE SEQUENCE</scope>
    <source>
        <strain evidence="1">YG-Jan2019</strain>
    </source>
</reference>
<gene>
    <name evidence="1" type="ORF">DPEC_G00017520</name>
</gene>
<evidence type="ECO:0000313" key="2">
    <source>
        <dbReference type="Proteomes" id="UP001157502"/>
    </source>
</evidence>
<dbReference type="EMBL" id="CM055729">
    <property type="protein sequence ID" value="KAJ8014619.1"/>
    <property type="molecule type" value="Genomic_DNA"/>
</dbReference>
<keyword evidence="2" id="KW-1185">Reference proteome</keyword>
<sequence>MDPVDLIPGQKMDTHQLHQALAHQGALIGHHSQALYKHRLTLRQLLQTVSSSRPSAPQFREPRVPAAERNTISHLLTEKPMHLGQAQPLRSGAHTENASGSLSLLWSERPLHHPNAAFGQKRRLASDIGSSGEPSPFSLYTSTSPLGRME</sequence>
<evidence type="ECO:0000313" key="1">
    <source>
        <dbReference type="EMBL" id="KAJ8014619.1"/>
    </source>
</evidence>
<name>A0ACC2HF45_DALPE</name>
<accession>A0ACC2HF45</accession>
<comment type="caution">
    <text evidence="1">The sequence shown here is derived from an EMBL/GenBank/DDBJ whole genome shotgun (WGS) entry which is preliminary data.</text>
</comment>
<proteinExistence type="predicted"/>
<protein>
    <submittedName>
        <fullName evidence="1">Uncharacterized protein</fullName>
    </submittedName>
</protein>
<organism evidence="1 2">
    <name type="scientific">Dallia pectoralis</name>
    <name type="common">Alaska blackfish</name>
    <dbReference type="NCBI Taxonomy" id="75939"/>
    <lineage>
        <taxon>Eukaryota</taxon>
        <taxon>Metazoa</taxon>
        <taxon>Chordata</taxon>
        <taxon>Craniata</taxon>
        <taxon>Vertebrata</taxon>
        <taxon>Euteleostomi</taxon>
        <taxon>Actinopterygii</taxon>
        <taxon>Neopterygii</taxon>
        <taxon>Teleostei</taxon>
        <taxon>Protacanthopterygii</taxon>
        <taxon>Esociformes</taxon>
        <taxon>Umbridae</taxon>
        <taxon>Dallia</taxon>
    </lineage>
</organism>
<dbReference type="Proteomes" id="UP001157502">
    <property type="component" value="Chromosome 2"/>
</dbReference>